<proteinExistence type="predicted"/>
<gene>
    <name evidence="2" type="ORF">K493DRAFT_311974</name>
</gene>
<organism evidence="2 3">
    <name type="scientific">Basidiobolus meristosporus CBS 931.73</name>
    <dbReference type="NCBI Taxonomy" id="1314790"/>
    <lineage>
        <taxon>Eukaryota</taxon>
        <taxon>Fungi</taxon>
        <taxon>Fungi incertae sedis</taxon>
        <taxon>Zoopagomycota</taxon>
        <taxon>Entomophthoromycotina</taxon>
        <taxon>Basidiobolomycetes</taxon>
        <taxon>Basidiobolales</taxon>
        <taxon>Basidiobolaceae</taxon>
        <taxon>Basidiobolus</taxon>
    </lineage>
</organism>
<evidence type="ECO:0000259" key="1">
    <source>
        <dbReference type="PROSITE" id="PS50003"/>
    </source>
</evidence>
<dbReference type="Proteomes" id="UP000193498">
    <property type="component" value="Unassembled WGS sequence"/>
</dbReference>
<reference evidence="2 3" key="1">
    <citation type="submission" date="2016-07" db="EMBL/GenBank/DDBJ databases">
        <title>Pervasive Adenine N6-methylation of Active Genes in Fungi.</title>
        <authorList>
            <consortium name="DOE Joint Genome Institute"/>
            <person name="Mondo S.J."/>
            <person name="Dannebaum R.O."/>
            <person name="Kuo R.C."/>
            <person name="Labutti K."/>
            <person name="Haridas S."/>
            <person name="Kuo A."/>
            <person name="Salamov A."/>
            <person name="Ahrendt S.R."/>
            <person name="Lipzen A."/>
            <person name="Sullivan W."/>
            <person name="Andreopoulos W.B."/>
            <person name="Clum A."/>
            <person name="Lindquist E."/>
            <person name="Daum C."/>
            <person name="Ramamoorthy G.K."/>
            <person name="Gryganskyi A."/>
            <person name="Culley D."/>
            <person name="Magnuson J.K."/>
            <person name="James T.Y."/>
            <person name="O'Malley M.A."/>
            <person name="Stajich J.E."/>
            <person name="Spatafora J.W."/>
            <person name="Visel A."/>
            <person name="Grigoriev I.V."/>
        </authorList>
    </citation>
    <scope>NUCLEOTIDE SEQUENCE [LARGE SCALE GENOMIC DNA]</scope>
    <source>
        <strain evidence="2 3">CBS 931.73</strain>
    </source>
</reference>
<keyword evidence="3" id="KW-1185">Reference proteome</keyword>
<feature type="domain" description="PH" evidence="1">
    <location>
        <begin position="1"/>
        <end position="57"/>
    </location>
</feature>
<evidence type="ECO:0000313" key="3">
    <source>
        <dbReference type="Proteomes" id="UP000193498"/>
    </source>
</evidence>
<dbReference type="InterPro" id="IPR001849">
    <property type="entry name" value="PH_domain"/>
</dbReference>
<name>A0A1Y1YXV3_9FUNG</name>
<dbReference type="PROSITE" id="PS50003">
    <property type="entry name" value="PH_DOMAIN"/>
    <property type="match status" value="1"/>
</dbReference>
<evidence type="ECO:0000313" key="2">
    <source>
        <dbReference type="EMBL" id="ORY02809.1"/>
    </source>
</evidence>
<dbReference type="AlphaFoldDB" id="A0A1Y1YXV3"/>
<sequence>MGMNTFELTFSSEVVNPKEFPEWDLYDNMDIQIKMYLVAESRESMENWLLVFKDHLEFAHLRHNVTGAQVRSQYLWIS</sequence>
<comment type="caution">
    <text evidence="2">The sequence shown here is derived from an EMBL/GenBank/DDBJ whole genome shotgun (WGS) entry which is preliminary data.</text>
</comment>
<dbReference type="EMBL" id="MCFE01000053">
    <property type="protein sequence ID" value="ORY02809.1"/>
    <property type="molecule type" value="Genomic_DNA"/>
</dbReference>
<accession>A0A1Y1YXV3</accession>
<protein>
    <recommendedName>
        <fullName evidence="1">PH domain-containing protein</fullName>
    </recommendedName>
</protein>
<dbReference type="InParanoid" id="A0A1Y1YXV3"/>